<proteinExistence type="predicted"/>
<evidence type="ECO:0000313" key="3">
    <source>
        <dbReference type="EMBL" id="QJA05364.1"/>
    </source>
</evidence>
<protein>
    <submittedName>
        <fullName evidence="3">Hydroxyphenylacetyl-CoA thioesterase PaaI</fullName>
    </submittedName>
</protein>
<accession>A0A6H1WQC6</accession>
<dbReference type="InterPro" id="IPR003736">
    <property type="entry name" value="PAAI_dom"/>
</dbReference>
<dbReference type="InterPro" id="IPR052723">
    <property type="entry name" value="Acyl-CoA_thioesterase_PaaI"/>
</dbReference>
<dbReference type="Pfam" id="PF03061">
    <property type="entry name" value="4HBT"/>
    <property type="match status" value="1"/>
</dbReference>
<feature type="domain" description="Thioesterase" evidence="2">
    <location>
        <begin position="50"/>
        <end position="123"/>
    </location>
</feature>
<dbReference type="InterPro" id="IPR006683">
    <property type="entry name" value="Thioestr_dom"/>
</dbReference>
<dbReference type="Gene3D" id="3.10.129.10">
    <property type="entry name" value="Hotdog Thioesterase"/>
    <property type="match status" value="1"/>
</dbReference>
<gene>
    <name evidence="3" type="primary">paaI</name>
    <name evidence="3" type="ORF">FVE67_00530</name>
</gene>
<dbReference type="InterPro" id="IPR011973">
    <property type="entry name" value="PaaD"/>
</dbReference>
<dbReference type="Proteomes" id="UP000501253">
    <property type="component" value="Chromosome"/>
</dbReference>
<dbReference type="PANTHER" id="PTHR42856">
    <property type="entry name" value="ACYL-COENZYME A THIOESTERASE PAAI"/>
    <property type="match status" value="1"/>
</dbReference>
<dbReference type="InterPro" id="IPR029069">
    <property type="entry name" value="HotDog_dom_sf"/>
</dbReference>
<dbReference type="EMBL" id="CP042909">
    <property type="protein sequence ID" value="QJA05364.1"/>
    <property type="molecule type" value="Genomic_DNA"/>
</dbReference>
<keyword evidence="4" id="KW-1185">Reference proteome</keyword>
<dbReference type="CDD" id="cd03443">
    <property type="entry name" value="PaaI_thioesterase"/>
    <property type="match status" value="1"/>
</dbReference>
<dbReference type="PANTHER" id="PTHR42856:SF1">
    <property type="entry name" value="ACYL-COENZYME A THIOESTERASE PAAI"/>
    <property type="match status" value="1"/>
</dbReference>
<dbReference type="KEGG" id="tmai:FVE67_00530"/>
<dbReference type="AlphaFoldDB" id="A0A6H1WQC6"/>
<reference evidence="3 4" key="1">
    <citation type="submission" date="2019-08" db="EMBL/GenBank/DDBJ databases">
        <title>Complete genome sequence of Thermosulfurimonas marina SU872T, an anaerobic thermophilic chemolithoautotrophic bacterium isolated from a shallow marine hydrothermal vent.</title>
        <authorList>
            <person name="Allioux M."/>
            <person name="Jebbar M."/>
            <person name="Slobodkina G."/>
            <person name="Slobodkin A."/>
            <person name="Moalic Y."/>
            <person name="Frolova A."/>
            <person name="Shao Z."/>
            <person name="Alain K."/>
        </authorList>
    </citation>
    <scope>NUCLEOTIDE SEQUENCE [LARGE SCALE GENOMIC DNA]</scope>
    <source>
        <strain evidence="3 4">SU872</strain>
    </source>
</reference>
<organism evidence="3 4">
    <name type="scientific">Thermosulfurimonas marina</name>
    <dbReference type="NCBI Taxonomy" id="2047767"/>
    <lineage>
        <taxon>Bacteria</taxon>
        <taxon>Pseudomonadati</taxon>
        <taxon>Thermodesulfobacteriota</taxon>
        <taxon>Thermodesulfobacteria</taxon>
        <taxon>Thermodesulfobacteriales</taxon>
        <taxon>Thermodesulfobacteriaceae</taxon>
        <taxon>Thermosulfurimonas</taxon>
    </lineage>
</organism>
<name>A0A6H1WQC6_9BACT</name>
<dbReference type="GO" id="GO:0016289">
    <property type="term" value="F:acyl-CoA hydrolase activity"/>
    <property type="evidence" value="ECO:0007669"/>
    <property type="project" value="TreeGrafter"/>
</dbReference>
<evidence type="ECO:0000259" key="2">
    <source>
        <dbReference type="Pfam" id="PF03061"/>
    </source>
</evidence>
<evidence type="ECO:0000256" key="1">
    <source>
        <dbReference type="ARBA" id="ARBA00022801"/>
    </source>
</evidence>
<evidence type="ECO:0000313" key="4">
    <source>
        <dbReference type="Proteomes" id="UP000501253"/>
    </source>
</evidence>
<dbReference type="RefSeq" id="WP_168718730.1">
    <property type="nucleotide sequence ID" value="NZ_CP042909.1"/>
</dbReference>
<dbReference type="NCBIfam" id="TIGR02286">
    <property type="entry name" value="PaaD"/>
    <property type="match status" value="1"/>
</dbReference>
<dbReference type="SUPFAM" id="SSF54637">
    <property type="entry name" value="Thioesterase/thiol ester dehydrase-isomerase"/>
    <property type="match status" value="1"/>
</dbReference>
<sequence length="140" mass="15396">MSEKEALRIAEFMRQHDQVAVWLGVEILEVRPGYARLAMTVREDMLNAAGVCQGGVTFSLADFAFAVAANSHGRVALAVSAQIYYPSAARLGDRLVAEAREINLTEKAGIYEVEVRREEGPLVAFFTGQVVRRPDSFPLP</sequence>
<dbReference type="NCBIfam" id="TIGR00369">
    <property type="entry name" value="unchar_dom_1"/>
    <property type="match status" value="1"/>
</dbReference>
<keyword evidence="1" id="KW-0378">Hydrolase</keyword>